<keyword evidence="1" id="KW-0732">Signal</keyword>
<dbReference type="SUPFAM" id="SSF48695">
    <property type="entry name" value="Multiheme cytochromes"/>
    <property type="match status" value="3"/>
</dbReference>
<protein>
    <submittedName>
        <fullName evidence="3">Cytochrome c family protein</fullName>
    </submittedName>
</protein>
<proteinExistence type="predicted"/>
<dbReference type="PANTHER" id="PTHR35038">
    <property type="entry name" value="DISSIMILATORY SULFITE REDUCTASE SIRA"/>
    <property type="match status" value="1"/>
</dbReference>
<evidence type="ECO:0000256" key="1">
    <source>
        <dbReference type="ARBA" id="ARBA00022729"/>
    </source>
</evidence>
<dbReference type="PANTHER" id="PTHR35038:SF6">
    <property type="entry name" value="SURFACE LOCALIZED DECAHEME CYTOCHROME C LIPOPROTEIN"/>
    <property type="match status" value="1"/>
</dbReference>
<accession>A0A3B1B979</accession>
<dbReference type="Gene3D" id="1.10.1130.10">
    <property type="entry name" value="Flavocytochrome C3, Chain A"/>
    <property type="match status" value="1"/>
</dbReference>
<dbReference type="EMBL" id="UOFY01000028">
    <property type="protein sequence ID" value="VAX08544.1"/>
    <property type="molecule type" value="Genomic_DNA"/>
</dbReference>
<sequence>MKCCNRFLLFVVLFFSAVAHAATVSDIANTVHNLSSSGPGTVTATTESQICVFCHTPHDATQVPAAPLWNRTLSPETYTPYDSSSMDAVGLNQPGGSSKLCLSCHDGTLALGAVNVLNGQSNAMIDLNGTSISGGMPSGSGTLTGFTRNLGTNLTNDHPVSFSYDSTLAQADGELRDPALESHIADRVAGVRPPLVPLENGQMQCVSCHDPHLRDVNNAVNIKFLRLNRFQVSNPLGGNFDQDNDMICLACHDKLGQAWAMSAHADQTVADEIYTAIAASRRDFPDGAQVWEVACLNCHDTHTVQGSRRLLREGTDSTAIPKSAGNPAIEETCYQCHSSDGGVLLGQGGAGFPVPDIKTDFTSIRRMPITNIDQPAGYEVHDITDANFSEPTILLGKGNSQNRHVECTDCHNPHRLLKNQKFNGSAGNTVGTHEHDATVQHSNVASGVLRGSRGVEPIYGSSTWGSLPSQYLVKQGDGGLGGATSVSSAHVTREYQVCLKCHSDYAYDIPPTLGDSGGGTPSGTNGLLVFTNQAMEFQAPSSDLGEPGGNHRGWHPVLGPTGRTAAVRGTTPAVFLSPFSDDSGINIGVQTMYCSDCHGSATANGTSEPPGGPDGAPWGPHGSTKDFILKGDWNNETGTGQPDDLCFKCHNYDDYANPNNSAPNTSGFRAATGGGTGMCSVSFKSTNLHIGHARRIGNMECSWCHAAVPHGWKNKALLVDISQENGQAPYSSAPYYMQAVLGGGGPVNWKSSGNWTSSDCGGARWMGRSCRNPP</sequence>
<dbReference type="InterPro" id="IPR036280">
    <property type="entry name" value="Multihaem_cyt_sf"/>
</dbReference>
<gene>
    <name evidence="3" type="ORF">MNBD_GAMMA25-812</name>
</gene>
<evidence type="ECO:0000256" key="2">
    <source>
        <dbReference type="SAM" id="MobiDB-lite"/>
    </source>
</evidence>
<feature type="region of interest" description="Disordered" evidence="2">
    <location>
        <begin position="602"/>
        <end position="626"/>
    </location>
</feature>
<organism evidence="3">
    <name type="scientific">hydrothermal vent metagenome</name>
    <dbReference type="NCBI Taxonomy" id="652676"/>
    <lineage>
        <taxon>unclassified sequences</taxon>
        <taxon>metagenomes</taxon>
        <taxon>ecological metagenomes</taxon>
    </lineage>
</organism>
<dbReference type="InterPro" id="IPR051829">
    <property type="entry name" value="Multiheme_Cytochr_ET"/>
</dbReference>
<dbReference type="AlphaFoldDB" id="A0A3B1B979"/>
<name>A0A3B1B979_9ZZZZ</name>
<reference evidence="3" key="1">
    <citation type="submission" date="2018-06" db="EMBL/GenBank/DDBJ databases">
        <authorList>
            <person name="Zhirakovskaya E."/>
        </authorList>
    </citation>
    <scope>NUCLEOTIDE SEQUENCE</scope>
</reference>
<dbReference type="GO" id="GO:0016491">
    <property type="term" value="F:oxidoreductase activity"/>
    <property type="evidence" value="ECO:0007669"/>
    <property type="project" value="TreeGrafter"/>
</dbReference>
<evidence type="ECO:0000313" key="3">
    <source>
        <dbReference type="EMBL" id="VAX08544.1"/>
    </source>
</evidence>